<protein>
    <recommendedName>
        <fullName evidence="4">Porin</fullName>
    </recommendedName>
</protein>
<proteinExistence type="predicted"/>
<dbReference type="Proteomes" id="UP000007383">
    <property type="component" value="Chromosome"/>
</dbReference>
<dbReference type="AlphaFoldDB" id="H9UF85"/>
<name>H9UF85_SPIAZ</name>
<dbReference type="STRING" id="889378.Spiaf_0069"/>
<evidence type="ECO:0008006" key="4">
    <source>
        <dbReference type="Google" id="ProtNLM"/>
    </source>
</evidence>
<dbReference type="KEGG" id="sfc:Spiaf_0069"/>
<evidence type="ECO:0000313" key="3">
    <source>
        <dbReference type="Proteomes" id="UP000007383"/>
    </source>
</evidence>
<evidence type="ECO:0000313" key="2">
    <source>
        <dbReference type="EMBL" id="AFG36178.1"/>
    </source>
</evidence>
<dbReference type="HOGENOM" id="CLU_665496_0_0_12"/>
<dbReference type="RefSeq" id="WP_014454176.1">
    <property type="nucleotide sequence ID" value="NC_017098.1"/>
</dbReference>
<evidence type="ECO:0000256" key="1">
    <source>
        <dbReference type="SAM" id="MobiDB-lite"/>
    </source>
</evidence>
<sequence length="413" mass="45060">MLQGMHHGWRLAGLILMFGIWMMPGVVRADDDLDDMFSVADDFSEESQDDQPSEDEAAAEAGDAVDLDALGTREPRFRGTVNLEGGVLYGLDDWPGSSAAGDDGLADLHSGSAFYDMSTRFSLDVRPRSHIRFFGSAEIELDSDELDFKPYSIRELFLDYTLADTWFFRVGKQGMTWGQGRLLGNPGNLVSGIGDGIAVRSFVPLAGSGLTSVLFATGEDVQGSSPGPQDFTYAAQYDYSIGNYTLGGALRYRHADELRPLYAAAFARTSFGPLDLNLEGVAGIDPQDPHEQPNYWLLGNIFWEFGDPLWRLIAEYQYGESATARTAGHQSGLGVRAPRIAGWTPALQWKHSWSEQAGEVVAGIDRSLAPNLRGSVGVPVTYGPSSSYYRVESEVPGDRVAAVVLRLNISMDF</sequence>
<organism evidence="2 3">
    <name type="scientific">Spirochaeta africana (strain ATCC 700263 / DSM 8902 / Z-7692)</name>
    <dbReference type="NCBI Taxonomy" id="889378"/>
    <lineage>
        <taxon>Bacteria</taxon>
        <taxon>Pseudomonadati</taxon>
        <taxon>Spirochaetota</taxon>
        <taxon>Spirochaetia</taxon>
        <taxon>Spirochaetales</taxon>
        <taxon>Spirochaetaceae</taxon>
        <taxon>Spirochaeta</taxon>
    </lineage>
</organism>
<reference evidence="3" key="1">
    <citation type="journal article" date="2013" name="Stand. Genomic Sci.">
        <title>Complete genome sequence of the halophilic bacterium Spirochaeta africana type strain (Z-7692(T)) from the alkaline Lake Magadi in the East African Rift.</title>
        <authorList>
            <person name="Liolos K."/>
            <person name="Abt B."/>
            <person name="Scheuner C."/>
            <person name="Teshima H."/>
            <person name="Held B."/>
            <person name="Lapidus A."/>
            <person name="Nolan M."/>
            <person name="Lucas S."/>
            <person name="Deshpande S."/>
            <person name="Cheng J.F."/>
            <person name="Tapia R."/>
            <person name="Goodwin L.A."/>
            <person name="Pitluck S."/>
            <person name="Pagani I."/>
            <person name="Ivanova N."/>
            <person name="Mavromatis K."/>
            <person name="Mikhailova N."/>
            <person name="Huntemann M."/>
            <person name="Pati A."/>
            <person name="Chen A."/>
            <person name="Palaniappan K."/>
            <person name="Land M."/>
            <person name="Rohde M."/>
            <person name="Tindall B.J."/>
            <person name="Detter J.C."/>
            <person name="Goker M."/>
            <person name="Bristow J."/>
            <person name="Eisen J.A."/>
            <person name="Markowitz V."/>
            <person name="Hugenholtz P."/>
            <person name="Woyke T."/>
            <person name="Klenk H.P."/>
            <person name="Kyrpides N.C."/>
        </authorList>
    </citation>
    <scope>NUCLEOTIDE SEQUENCE</scope>
    <source>
        <strain evidence="3">ATCC 700263 / DSM 8902 / Z-7692</strain>
    </source>
</reference>
<feature type="region of interest" description="Disordered" evidence="1">
    <location>
        <begin position="42"/>
        <end position="63"/>
    </location>
</feature>
<dbReference type="OrthoDB" id="354691at2"/>
<keyword evidence="3" id="KW-1185">Reference proteome</keyword>
<dbReference type="EMBL" id="CP003282">
    <property type="protein sequence ID" value="AFG36178.1"/>
    <property type="molecule type" value="Genomic_DNA"/>
</dbReference>
<dbReference type="PATRIC" id="fig|889378.3.peg.71"/>
<gene>
    <name evidence="2" type="ordered locus">Spiaf_0069</name>
</gene>
<accession>H9UF85</accession>
<dbReference type="SUPFAM" id="SSF56935">
    <property type="entry name" value="Porins"/>
    <property type="match status" value="1"/>
</dbReference>